<dbReference type="EMBL" id="JAULSV010000001">
    <property type="protein sequence ID" value="KAK0657328.1"/>
    <property type="molecule type" value="Genomic_DNA"/>
</dbReference>
<dbReference type="PRINTS" id="PR00420">
    <property type="entry name" value="RNGMNOXGNASE"/>
</dbReference>
<dbReference type="InterPro" id="IPR023375">
    <property type="entry name" value="ADC_dom_sf"/>
</dbReference>
<dbReference type="InterPro" id="IPR002938">
    <property type="entry name" value="FAD-bd"/>
</dbReference>
<name>A0AA39YRJ4_9PEZI</name>
<dbReference type="InterPro" id="IPR036188">
    <property type="entry name" value="FAD/NAD-bd_sf"/>
</dbReference>
<dbReference type="SUPFAM" id="SSF54373">
    <property type="entry name" value="FAD-linked reductases, C-terminal domain"/>
    <property type="match status" value="1"/>
</dbReference>
<keyword evidence="8" id="KW-1185">Reference proteome</keyword>
<comment type="caution">
    <text evidence="7">The sequence shown here is derived from an EMBL/GenBank/DDBJ whole genome shotgun (WGS) entry which is preliminary data.</text>
</comment>
<dbReference type="Gene3D" id="2.40.400.10">
    <property type="entry name" value="Acetoacetate decarboxylase-like"/>
    <property type="match status" value="1"/>
</dbReference>
<accession>A0AA39YRJ4</accession>
<keyword evidence="3" id="KW-0274">FAD</keyword>
<reference evidence="7" key="1">
    <citation type="submission" date="2023-06" db="EMBL/GenBank/DDBJ databases">
        <title>Genome-scale phylogeny and comparative genomics of the fungal order Sordariales.</title>
        <authorList>
            <consortium name="Lawrence Berkeley National Laboratory"/>
            <person name="Hensen N."/>
            <person name="Bonometti L."/>
            <person name="Westerberg I."/>
            <person name="Brannstrom I.O."/>
            <person name="Guillou S."/>
            <person name="Cros-Aarteil S."/>
            <person name="Calhoun S."/>
            <person name="Haridas S."/>
            <person name="Kuo A."/>
            <person name="Mondo S."/>
            <person name="Pangilinan J."/>
            <person name="Riley R."/>
            <person name="Labutti K."/>
            <person name="Andreopoulos B."/>
            <person name="Lipzen A."/>
            <person name="Chen C."/>
            <person name="Yanf M."/>
            <person name="Daum C."/>
            <person name="Ng V."/>
            <person name="Clum A."/>
            <person name="Steindorff A."/>
            <person name="Ohm R."/>
            <person name="Martin F."/>
            <person name="Silar P."/>
            <person name="Natvig D."/>
            <person name="Lalanne C."/>
            <person name="Gautier V."/>
            <person name="Ament-Velasquez S.L."/>
            <person name="Kruys A."/>
            <person name="Hutchinson M.I."/>
            <person name="Powell A.J."/>
            <person name="Barry K."/>
            <person name="Miller A.N."/>
            <person name="Grigoriev I.V."/>
            <person name="Debuchy R."/>
            <person name="Gladieux P."/>
            <person name="Thoren M.H."/>
            <person name="Johannesson H."/>
        </authorList>
    </citation>
    <scope>NUCLEOTIDE SEQUENCE</scope>
    <source>
        <strain evidence="7">SMH2532-1</strain>
    </source>
</reference>
<dbReference type="GO" id="GO:0004497">
    <property type="term" value="F:monooxygenase activity"/>
    <property type="evidence" value="ECO:0007669"/>
    <property type="project" value="UniProtKB-KW"/>
</dbReference>
<sequence>MGVLETNSTLGDIDSAVMNGILAQSLPLKIIIVGAGIGGLSAALGLRRNGHEVHIYEQSRFVNEVGAAVHLAPNANGILRKWGIFAETFGANPMDRLVERASDGRLRKDIDLRMPNRRWQHPWHLVHRVNLHHRLKQLATSETGVGTPATLHTASKIVALDPECGSLTLQDGSTVTGDLIIGADGIYSTTRKYIKDTKLFSTGKAAFRFLIPRRVAEADPVTAPLVEHKNALSMWFGDDRRIVMYPCNDNQLLNIVCIHPESESHATERDEWNKQGSIEQVLKIYQNFDPALKALMGKVDPAAVQVWQLLDMTKLPTWISGKLVLLGDAAHPFTPHQGQGAAQAIEDAAALTVVLPKGTTPDDMSECLQLYEEIRYERTHAIQEYSRLAGADWENGVPPVDMMAYTNYNFGHDALDHARKIFQRHCWSKCDPWPHLPTPFGPFPPQNAPKSTGYHLFSLPHESHHDCPTLTTTATVRFKTSHTFLETLFPTNELRFRQPDTVVTASLAAKRFSYRDGRKSSQIGCYIHGVQATMPDHSHRDGVYLPLMLANATDSSTSSCGPIAKCDVSLECSFETRECRVIASSGGISFVELTLSGLAERDIQLAPDGNVAEQRGEDVLIYSPQHWRGEDQDACLRNLTVSGRKKLGVAESGKGVEMKMEARSWEELPGLHHIAAVLAEIPVYEVLDGIVEEVERDVR</sequence>
<dbReference type="AlphaFoldDB" id="A0AA39YRJ4"/>
<feature type="domain" description="FAD-binding" evidence="6">
    <location>
        <begin position="29"/>
        <end position="382"/>
    </location>
</feature>
<dbReference type="Pfam" id="PF01494">
    <property type="entry name" value="FAD_binding_3"/>
    <property type="match status" value="1"/>
</dbReference>
<evidence type="ECO:0000256" key="3">
    <source>
        <dbReference type="ARBA" id="ARBA00022827"/>
    </source>
</evidence>
<dbReference type="PANTHER" id="PTHR13789">
    <property type="entry name" value="MONOOXYGENASE"/>
    <property type="match status" value="1"/>
</dbReference>
<comment type="similarity">
    <text evidence="1">Belongs to the paxM FAD-dependent monooxygenase family.</text>
</comment>
<proteinExistence type="inferred from homology"/>
<gene>
    <name evidence="7" type="ORF">B0T16DRAFT_425591</name>
</gene>
<dbReference type="Gene3D" id="3.50.50.60">
    <property type="entry name" value="FAD/NAD(P)-binding domain"/>
    <property type="match status" value="1"/>
</dbReference>
<keyword evidence="5" id="KW-0503">Monooxygenase</keyword>
<evidence type="ECO:0000256" key="5">
    <source>
        <dbReference type="ARBA" id="ARBA00023033"/>
    </source>
</evidence>
<evidence type="ECO:0000256" key="4">
    <source>
        <dbReference type="ARBA" id="ARBA00023002"/>
    </source>
</evidence>
<organism evidence="7 8">
    <name type="scientific">Cercophora newfieldiana</name>
    <dbReference type="NCBI Taxonomy" id="92897"/>
    <lineage>
        <taxon>Eukaryota</taxon>
        <taxon>Fungi</taxon>
        <taxon>Dikarya</taxon>
        <taxon>Ascomycota</taxon>
        <taxon>Pezizomycotina</taxon>
        <taxon>Sordariomycetes</taxon>
        <taxon>Sordariomycetidae</taxon>
        <taxon>Sordariales</taxon>
        <taxon>Lasiosphaeriaceae</taxon>
        <taxon>Cercophora</taxon>
    </lineage>
</organism>
<evidence type="ECO:0000256" key="1">
    <source>
        <dbReference type="ARBA" id="ARBA00007992"/>
    </source>
</evidence>
<evidence type="ECO:0000256" key="2">
    <source>
        <dbReference type="ARBA" id="ARBA00022630"/>
    </source>
</evidence>
<evidence type="ECO:0000313" key="8">
    <source>
        <dbReference type="Proteomes" id="UP001174936"/>
    </source>
</evidence>
<evidence type="ECO:0000259" key="6">
    <source>
        <dbReference type="Pfam" id="PF01494"/>
    </source>
</evidence>
<keyword evidence="2" id="KW-0285">Flavoprotein</keyword>
<evidence type="ECO:0000313" key="7">
    <source>
        <dbReference type="EMBL" id="KAK0657328.1"/>
    </source>
</evidence>
<dbReference type="Proteomes" id="UP001174936">
    <property type="component" value="Unassembled WGS sequence"/>
</dbReference>
<dbReference type="SUPFAM" id="SSF160104">
    <property type="entry name" value="Acetoacetate decarboxylase-like"/>
    <property type="match status" value="1"/>
</dbReference>
<dbReference type="GO" id="GO:0071949">
    <property type="term" value="F:FAD binding"/>
    <property type="evidence" value="ECO:0007669"/>
    <property type="project" value="InterPro"/>
</dbReference>
<dbReference type="PANTHER" id="PTHR13789:SF261">
    <property type="entry name" value="HYDROXYLASE, PUTATIVE (AFU_ORTHOLOGUE AFUA_7G00590)-RELATED"/>
    <property type="match status" value="1"/>
</dbReference>
<dbReference type="InterPro" id="IPR050493">
    <property type="entry name" value="FAD-dep_Monooxygenase_BioMet"/>
</dbReference>
<keyword evidence="4" id="KW-0560">Oxidoreductase</keyword>
<dbReference type="SUPFAM" id="SSF51905">
    <property type="entry name" value="FAD/NAD(P)-binding domain"/>
    <property type="match status" value="1"/>
</dbReference>
<protein>
    <recommendedName>
        <fullName evidence="6">FAD-binding domain-containing protein</fullName>
    </recommendedName>
</protein>